<evidence type="ECO:0000256" key="1">
    <source>
        <dbReference type="SAM" id="SignalP"/>
    </source>
</evidence>
<name>A0A6A5K555_9PLEO</name>
<dbReference type="EMBL" id="ML975330">
    <property type="protein sequence ID" value="KAF1832815.1"/>
    <property type="molecule type" value="Genomic_DNA"/>
</dbReference>
<feature type="signal peptide" evidence="1">
    <location>
        <begin position="1"/>
        <end position="17"/>
    </location>
</feature>
<accession>A0A6A5K555</accession>
<reference evidence="2" key="1">
    <citation type="submission" date="2020-01" db="EMBL/GenBank/DDBJ databases">
        <authorList>
            <consortium name="DOE Joint Genome Institute"/>
            <person name="Haridas S."/>
            <person name="Albert R."/>
            <person name="Binder M."/>
            <person name="Bloem J."/>
            <person name="Labutti K."/>
            <person name="Salamov A."/>
            <person name="Andreopoulos B."/>
            <person name="Baker S.E."/>
            <person name="Barry K."/>
            <person name="Bills G."/>
            <person name="Bluhm B.H."/>
            <person name="Cannon C."/>
            <person name="Castanera R."/>
            <person name="Culley D.E."/>
            <person name="Daum C."/>
            <person name="Ezra D."/>
            <person name="Gonzalez J.B."/>
            <person name="Henrissat B."/>
            <person name="Kuo A."/>
            <person name="Liang C."/>
            <person name="Lipzen A."/>
            <person name="Lutzoni F."/>
            <person name="Magnuson J."/>
            <person name="Mondo S."/>
            <person name="Nolan M."/>
            <person name="Ohm R."/>
            <person name="Pangilinan J."/>
            <person name="Park H.-J."/>
            <person name="Ramirez L."/>
            <person name="Alfaro M."/>
            <person name="Sun H."/>
            <person name="Tritt A."/>
            <person name="Yoshinaga Y."/>
            <person name="Zwiers L.-H."/>
            <person name="Turgeon B.G."/>
            <person name="Goodwin S.B."/>
            <person name="Spatafora J.W."/>
            <person name="Crous P.W."/>
            <person name="Grigoriev I.V."/>
        </authorList>
    </citation>
    <scope>NUCLEOTIDE SEQUENCE</scope>
    <source>
        <strain evidence="2">P77</strain>
    </source>
</reference>
<evidence type="ECO:0000313" key="2">
    <source>
        <dbReference type="EMBL" id="KAF1832815.1"/>
    </source>
</evidence>
<dbReference type="AlphaFoldDB" id="A0A6A5K555"/>
<sequence>MISTCLDLALLCHPVLAFLSIQRPKMHAQQSRWQYFLLSFLSLLAIRYASTSYTQAPQDIISDICQTKDQPNPIASLYPMNATGTLNGTISVIPISLKLARELIPSQYGILEHAYRHLLPSFPKDMYPAILEAMHDHEVQAFGYQIPDFSVRPSPTPQESAQKNKKRKNLTHMQRAGISFPFLDLLHDNTTSFKWAPSLLITASHTVALTGASDYGTHTFPATFSPPCDAYTPVPAAKLPHTTSFSARSQHPHPAAISTVFAPTTHDIFPLPFFANVTNQPTFADGKTCDQMIRFFNTSVTTAPNRIESVSGTVKATLFPFSEEMVWDHVLGLRLDTAFVENNYLPCENFRGYDG</sequence>
<proteinExistence type="predicted"/>
<organism evidence="2 3">
    <name type="scientific">Decorospora gaudefroyi</name>
    <dbReference type="NCBI Taxonomy" id="184978"/>
    <lineage>
        <taxon>Eukaryota</taxon>
        <taxon>Fungi</taxon>
        <taxon>Dikarya</taxon>
        <taxon>Ascomycota</taxon>
        <taxon>Pezizomycotina</taxon>
        <taxon>Dothideomycetes</taxon>
        <taxon>Pleosporomycetidae</taxon>
        <taxon>Pleosporales</taxon>
        <taxon>Pleosporineae</taxon>
        <taxon>Pleosporaceae</taxon>
        <taxon>Decorospora</taxon>
    </lineage>
</organism>
<keyword evidence="3" id="KW-1185">Reference proteome</keyword>
<dbReference type="OrthoDB" id="265717at2759"/>
<evidence type="ECO:0000313" key="3">
    <source>
        <dbReference type="Proteomes" id="UP000800040"/>
    </source>
</evidence>
<protein>
    <submittedName>
        <fullName evidence="2">Uncharacterized protein</fullName>
    </submittedName>
</protein>
<dbReference type="Proteomes" id="UP000800040">
    <property type="component" value="Unassembled WGS sequence"/>
</dbReference>
<keyword evidence="1" id="KW-0732">Signal</keyword>
<feature type="chain" id="PRO_5025631842" evidence="1">
    <location>
        <begin position="18"/>
        <end position="355"/>
    </location>
</feature>
<gene>
    <name evidence="2" type="ORF">BDW02DRAFT_407667</name>
</gene>